<feature type="region of interest" description="Disordered" evidence="2">
    <location>
        <begin position="216"/>
        <end position="259"/>
    </location>
</feature>
<reference evidence="3 4" key="1">
    <citation type="journal article" date="2017" name="PLoS Biol.">
        <title>The sea cucumber genome provides insights into morphological evolution and visceral regeneration.</title>
        <authorList>
            <person name="Zhang X."/>
            <person name="Sun L."/>
            <person name="Yuan J."/>
            <person name="Sun Y."/>
            <person name="Gao Y."/>
            <person name="Zhang L."/>
            <person name="Li S."/>
            <person name="Dai H."/>
            <person name="Hamel J.F."/>
            <person name="Liu C."/>
            <person name="Yu Y."/>
            <person name="Liu S."/>
            <person name="Lin W."/>
            <person name="Guo K."/>
            <person name="Jin S."/>
            <person name="Xu P."/>
            <person name="Storey K.B."/>
            <person name="Huan P."/>
            <person name="Zhang T."/>
            <person name="Zhou Y."/>
            <person name="Zhang J."/>
            <person name="Lin C."/>
            <person name="Li X."/>
            <person name="Xing L."/>
            <person name="Huo D."/>
            <person name="Sun M."/>
            <person name="Wang L."/>
            <person name="Mercier A."/>
            <person name="Li F."/>
            <person name="Yang H."/>
            <person name="Xiang J."/>
        </authorList>
    </citation>
    <scope>NUCLEOTIDE SEQUENCE [LARGE SCALE GENOMIC DNA]</scope>
    <source>
        <strain evidence="3">Shaxun</strain>
        <tissue evidence="3">Muscle</tissue>
    </source>
</reference>
<dbReference type="GO" id="GO:0003676">
    <property type="term" value="F:nucleic acid binding"/>
    <property type="evidence" value="ECO:0007669"/>
    <property type="project" value="InterPro"/>
</dbReference>
<evidence type="ECO:0000256" key="2">
    <source>
        <dbReference type="SAM" id="MobiDB-lite"/>
    </source>
</evidence>
<dbReference type="PANTHER" id="PTHR37984">
    <property type="entry name" value="PROTEIN CBG26694"/>
    <property type="match status" value="1"/>
</dbReference>
<dbReference type="SUPFAM" id="SSF53098">
    <property type="entry name" value="Ribonuclease H-like"/>
    <property type="match status" value="1"/>
</dbReference>
<dbReference type="Proteomes" id="UP000230750">
    <property type="component" value="Unassembled WGS sequence"/>
</dbReference>
<gene>
    <name evidence="3" type="ORF">BSL78_26639</name>
</gene>
<accession>A0A2G8JLA2</accession>
<proteinExistence type="predicted"/>
<dbReference type="OrthoDB" id="427129at2759"/>
<dbReference type="InterPro" id="IPR050951">
    <property type="entry name" value="Retrovirus_Pol_polyprotein"/>
</dbReference>
<sequence length="259" mass="29741">MIRSIDPSKRRQWPEMLNHLTFVYNATPHSATGISPFRMLYGRDPFTPLDQLLSKVRDDWQEDYIVAQAEALREAHEIAKKRMEKNLLNQKRAHDSLPMSKPFPVGARVLLKRCAFDGRHKLKDKFYHEPYVVVSINKEGDVYSIRPALGGDMKTVNRRLLIHDPRSDQPCLAEPDADIIENENEVPPEVDTDDDDENLCELLPLWLYQQEAVLPERGRPPVIDEEQPVSCRRSARVNKEVHSNPAHLPRSILPNAGDS</sequence>
<dbReference type="PANTHER" id="PTHR37984:SF15">
    <property type="entry name" value="INTEGRASE CATALYTIC DOMAIN-CONTAINING PROTEIN"/>
    <property type="match status" value="1"/>
</dbReference>
<dbReference type="InterPro" id="IPR036397">
    <property type="entry name" value="RNaseH_sf"/>
</dbReference>
<keyword evidence="1" id="KW-0175">Coiled coil</keyword>
<evidence type="ECO:0000256" key="1">
    <source>
        <dbReference type="SAM" id="Coils"/>
    </source>
</evidence>
<dbReference type="AlphaFoldDB" id="A0A2G8JLA2"/>
<keyword evidence="4" id="KW-1185">Reference proteome</keyword>
<dbReference type="InterPro" id="IPR012337">
    <property type="entry name" value="RNaseH-like_sf"/>
</dbReference>
<dbReference type="Gene3D" id="3.30.420.10">
    <property type="entry name" value="Ribonuclease H-like superfamily/Ribonuclease H"/>
    <property type="match status" value="1"/>
</dbReference>
<evidence type="ECO:0000313" key="4">
    <source>
        <dbReference type="Proteomes" id="UP000230750"/>
    </source>
</evidence>
<protein>
    <submittedName>
        <fullName evidence="3">Putative transposon Ty3-I Gag-Pol polyprotein</fullName>
    </submittedName>
</protein>
<feature type="coiled-coil region" evidence="1">
    <location>
        <begin position="66"/>
        <end position="93"/>
    </location>
</feature>
<dbReference type="EMBL" id="MRZV01001661">
    <property type="protein sequence ID" value="PIK36531.1"/>
    <property type="molecule type" value="Genomic_DNA"/>
</dbReference>
<evidence type="ECO:0000313" key="3">
    <source>
        <dbReference type="EMBL" id="PIK36531.1"/>
    </source>
</evidence>
<name>A0A2G8JLA2_STIJA</name>
<comment type="caution">
    <text evidence="3">The sequence shown here is derived from an EMBL/GenBank/DDBJ whole genome shotgun (WGS) entry which is preliminary data.</text>
</comment>
<organism evidence="3 4">
    <name type="scientific">Stichopus japonicus</name>
    <name type="common">Sea cucumber</name>
    <dbReference type="NCBI Taxonomy" id="307972"/>
    <lineage>
        <taxon>Eukaryota</taxon>
        <taxon>Metazoa</taxon>
        <taxon>Echinodermata</taxon>
        <taxon>Eleutherozoa</taxon>
        <taxon>Echinozoa</taxon>
        <taxon>Holothuroidea</taxon>
        <taxon>Aspidochirotacea</taxon>
        <taxon>Aspidochirotida</taxon>
        <taxon>Stichopodidae</taxon>
        <taxon>Apostichopus</taxon>
    </lineage>
</organism>